<dbReference type="RefSeq" id="XP_001796624.1">
    <property type="nucleotide sequence ID" value="XM_001796572.1"/>
</dbReference>
<dbReference type="InParanoid" id="Q0UPS2"/>
<evidence type="ECO:0000256" key="1">
    <source>
        <dbReference type="SAM" id="MobiDB-lite"/>
    </source>
</evidence>
<proteinExistence type="predicted"/>
<gene>
    <name evidence="2" type="ORF">SNOG_06242</name>
</gene>
<reference evidence="3" key="1">
    <citation type="journal article" date="2007" name="Plant Cell">
        <title>Dothideomycete-plant interactions illuminated by genome sequencing and EST analysis of the wheat pathogen Stagonospora nodorum.</title>
        <authorList>
            <person name="Hane J.K."/>
            <person name="Lowe R.G."/>
            <person name="Solomon P.S."/>
            <person name="Tan K.C."/>
            <person name="Schoch C.L."/>
            <person name="Spatafora J.W."/>
            <person name="Crous P.W."/>
            <person name="Kodira C."/>
            <person name="Birren B.W."/>
            <person name="Galagan J.E."/>
            <person name="Torriani S.F."/>
            <person name="McDonald B.A."/>
            <person name="Oliver R.P."/>
        </authorList>
    </citation>
    <scope>NUCLEOTIDE SEQUENCE [LARGE SCALE GENOMIC DNA]</scope>
    <source>
        <strain evidence="3">SN15 / ATCC MYA-4574 / FGSC 10173</strain>
    </source>
</reference>
<protein>
    <submittedName>
        <fullName evidence="2">Uncharacterized protein</fullName>
    </submittedName>
</protein>
<organism evidence="2 3">
    <name type="scientific">Phaeosphaeria nodorum (strain SN15 / ATCC MYA-4574 / FGSC 10173)</name>
    <name type="common">Glume blotch fungus</name>
    <name type="synonym">Parastagonospora nodorum</name>
    <dbReference type="NCBI Taxonomy" id="321614"/>
    <lineage>
        <taxon>Eukaryota</taxon>
        <taxon>Fungi</taxon>
        <taxon>Dikarya</taxon>
        <taxon>Ascomycota</taxon>
        <taxon>Pezizomycotina</taxon>
        <taxon>Dothideomycetes</taxon>
        <taxon>Pleosporomycetidae</taxon>
        <taxon>Pleosporales</taxon>
        <taxon>Pleosporineae</taxon>
        <taxon>Phaeosphaeriaceae</taxon>
        <taxon>Parastagonospora</taxon>
    </lineage>
</organism>
<dbReference type="GeneID" id="5973503"/>
<accession>Q0UPS2</accession>
<dbReference type="Proteomes" id="UP000001055">
    <property type="component" value="Unassembled WGS sequence"/>
</dbReference>
<dbReference type="EMBL" id="CH445333">
    <property type="protein sequence ID" value="EAT86073.1"/>
    <property type="molecule type" value="Genomic_DNA"/>
</dbReference>
<evidence type="ECO:0000313" key="2">
    <source>
        <dbReference type="EMBL" id="EAT86073.1"/>
    </source>
</evidence>
<feature type="region of interest" description="Disordered" evidence="1">
    <location>
        <begin position="1"/>
        <end position="27"/>
    </location>
</feature>
<dbReference type="HOGENOM" id="CLU_2237566_0_0_1"/>
<dbReference type="VEuPathDB" id="FungiDB:JI435_062420"/>
<evidence type="ECO:0000313" key="3">
    <source>
        <dbReference type="Proteomes" id="UP000001055"/>
    </source>
</evidence>
<name>Q0UPS2_PHANO</name>
<dbReference type="KEGG" id="pno:SNOG_06242"/>
<dbReference type="AlphaFoldDB" id="Q0UPS2"/>
<sequence>MAAMEAEDVGQALRQHPGATPLQEQQNNITVRPSMLYAYLRGAQGTPMLPARPAYVPWVSLVDPLFLLTCLFICLSSSAVATHVSRLQITPTIVSRVENTARPTL</sequence>